<gene>
    <name evidence="1" type="ORF">METZ01_LOCUS208484</name>
</gene>
<proteinExistence type="predicted"/>
<name>A0A382EY14_9ZZZZ</name>
<dbReference type="EMBL" id="UINC01046965">
    <property type="protein sequence ID" value="SVB55630.1"/>
    <property type="molecule type" value="Genomic_DNA"/>
</dbReference>
<reference evidence="1" key="1">
    <citation type="submission" date="2018-05" db="EMBL/GenBank/DDBJ databases">
        <authorList>
            <person name="Lanie J.A."/>
            <person name="Ng W.-L."/>
            <person name="Kazmierczak K.M."/>
            <person name="Andrzejewski T.M."/>
            <person name="Davidsen T.M."/>
            <person name="Wayne K.J."/>
            <person name="Tettelin H."/>
            <person name="Glass J.I."/>
            <person name="Rusch D."/>
            <person name="Podicherti R."/>
            <person name="Tsui H.-C.T."/>
            <person name="Winkler M.E."/>
        </authorList>
    </citation>
    <scope>NUCLEOTIDE SEQUENCE</scope>
</reference>
<accession>A0A382EY14</accession>
<sequence length="33" mass="3704">AVLGQRINERRLDSRVPFAPQAISTLLVGRNQQ</sequence>
<feature type="non-terminal residue" evidence="1">
    <location>
        <position position="1"/>
    </location>
</feature>
<evidence type="ECO:0000313" key="1">
    <source>
        <dbReference type="EMBL" id="SVB55630.1"/>
    </source>
</evidence>
<protein>
    <submittedName>
        <fullName evidence="1">Uncharacterized protein</fullName>
    </submittedName>
</protein>
<organism evidence="1">
    <name type="scientific">marine metagenome</name>
    <dbReference type="NCBI Taxonomy" id="408172"/>
    <lineage>
        <taxon>unclassified sequences</taxon>
        <taxon>metagenomes</taxon>
        <taxon>ecological metagenomes</taxon>
    </lineage>
</organism>
<dbReference type="AlphaFoldDB" id="A0A382EY14"/>